<evidence type="ECO:0000256" key="2">
    <source>
        <dbReference type="ARBA" id="ARBA00006914"/>
    </source>
</evidence>
<dbReference type="FunFam" id="3.40.50.300:FF:001852">
    <property type="entry name" value="Peroxisomal biogenesis factor 1"/>
    <property type="match status" value="1"/>
</dbReference>
<comment type="subcellular location">
    <subcellularLocation>
        <location evidence="1">Membrane</location>
    </subcellularLocation>
</comment>
<dbReference type="CDD" id="cd19526">
    <property type="entry name" value="RecA-like_PEX1_r2"/>
    <property type="match status" value="1"/>
</dbReference>
<evidence type="ECO:0000256" key="14">
    <source>
        <dbReference type="SAM" id="MobiDB-lite"/>
    </source>
</evidence>
<keyword evidence="10" id="KW-0472">Membrane</keyword>
<accession>A0AAV2HGG5</accession>
<dbReference type="InterPro" id="IPR003593">
    <property type="entry name" value="AAA+_ATPase"/>
</dbReference>
<dbReference type="EMBL" id="CAXITT010000130">
    <property type="protein sequence ID" value="CAL1532997.1"/>
    <property type="molecule type" value="Genomic_DNA"/>
</dbReference>
<feature type="region of interest" description="Disordered" evidence="14">
    <location>
        <begin position="1191"/>
        <end position="1254"/>
    </location>
</feature>
<evidence type="ECO:0000313" key="17">
    <source>
        <dbReference type="Proteomes" id="UP001497497"/>
    </source>
</evidence>
<evidence type="ECO:0000256" key="6">
    <source>
        <dbReference type="ARBA" id="ARBA00022741"/>
    </source>
</evidence>
<organism evidence="16 17">
    <name type="scientific">Lymnaea stagnalis</name>
    <name type="common">Great pond snail</name>
    <name type="synonym">Helix stagnalis</name>
    <dbReference type="NCBI Taxonomy" id="6523"/>
    <lineage>
        <taxon>Eukaryota</taxon>
        <taxon>Metazoa</taxon>
        <taxon>Spiralia</taxon>
        <taxon>Lophotrochozoa</taxon>
        <taxon>Mollusca</taxon>
        <taxon>Gastropoda</taxon>
        <taxon>Heterobranchia</taxon>
        <taxon>Euthyneura</taxon>
        <taxon>Panpulmonata</taxon>
        <taxon>Hygrophila</taxon>
        <taxon>Lymnaeoidea</taxon>
        <taxon>Lymnaeidae</taxon>
        <taxon>Lymnaea</taxon>
    </lineage>
</organism>
<evidence type="ECO:0000313" key="16">
    <source>
        <dbReference type="EMBL" id="CAL1532997.1"/>
    </source>
</evidence>
<dbReference type="Gene3D" id="3.40.50.300">
    <property type="entry name" value="P-loop containing nucleotide triphosphate hydrolases"/>
    <property type="match status" value="2"/>
</dbReference>
<keyword evidence="5" id="KW-0677">Repeat</keyword>
<keyword evidence="8" id="KW-0067">ATP-binding</keyword>
<feature type="domain" description="AAA+ ATPase" evidence="15">
    <location>
        <begin position="668"/>
        <end position="827"/>
    </location>
</feature>
<keyword evidence="9" id="KW-0653">Protein transport</keyword>
<evidence type="ECO:0000256" key="9">
    <source>
        <dbReference type="ARBA" id="ARBA00022927"/>
    </source>
</evidence>
<feature type="compositionally biased region" description="Basic and acidic residues" evidence="14">
    <location>
        <begin position="1323"/>
        <end position="1379"/>
    </location>
</feature>
<dbReference type="PANTHER" id="PTHR23077:SF12">
    <property type="entry name" value="PEROXISOMAL ATPASE PEX1"/>
    <property type="match status" value="1"/>
</dbReference>
<evidence type="ECO:0000256" key="10">
    <source>
        <dbReference type="ARBA" id="ARBA00023136"/>
    </source>
</evidence>
<dbReference type="GO" id="GO:0005778">
    <property type="term" value="C:peroxisomal membrane"/>
    <property type="evidence" value="ECO:0007669"/>
    <property type="project" value="TreeGrafter"/>
</dbReference>
<feature type="region of interest" description="Disordered" evidence="14">
    <location>
        <begin position="1315"/>
        <end position="1379"/>
    </location>
</feature>
<gene>
    <name evidence="16" type="ORF">GSLYS_00007015001</name>
</gene>
<evidence type="ECO:0000256" key="5">
    <source>
        <dbReference type="ARBA" id="ARBA00022737"/>
    </source>
</evidence>
<dbReference type="Proteomes" id="UP001497497">
    <property type="component" value="Unassembled WGS sequence"/>
</dbReference>
<feature type="compositionally biased region" description="Polar residues" evidence="14">
    <location>
        <begin position="1237"/>
        <end position="1251"/>
    </location>
</feature>
<dbReference type="Pfam" id="PF09262">
    <property type="entry name" value="PEX-1N"/>
    <property type="match status" value="1"/>
</dbReference>
<evidence type="ECO:0000256" key="11">
    <source>
        <dbReference type="ARBA" id="ARBA00032509"/>
    </source>
</evidence>
<name>A0AAV2HGG5_LYMST</name>
<evidence type="ECO:0000256" key="8">
    <source>
        <dbReference type="ARBA" id="ARBA00022840"/>
    </source>
</evidence>
<dbReference type="SUPFAM" id="SSF52540">
    <property type="entry name" value="P-loop containing nucleoside triphosphate hydrolases"/>
    <property type="match status" value="2"/>
</dbReference>
<sequence>MNTSTVILKFGYDKHCFLRLVDTYGSRHNENSFNDELIVVYETETTHGRKAYLSVLGNNIYLKSGDTVQINGWYGNKLGFKDSDSPVPLKCLTNVPIATHVYVEPAAADDWEIIEKNPLRVESVILDQVRAVWPGQLIPIWISPSIRIFLKISQVLPGNLCVILSKNTEIVVNSKSRLFSPPQSLNLTNPSAVQSKHSSILRNSTESPSRSKQPDLMSSTPDCYDTLEPKVIPSPTKNEIRGRWNSEPIKKRHSKSDPMNDQGSRSLSSLVTRQSSMMSSILKLFSKEAWKEQLDTKSDSDAGSGINLNMSSLPSRSGVFRVQPMRMRCSLEECFPISKAAVNNQILQRSKTSSGTNFKLYPQSKSQKVPLETFQPSTVYVDAECAKTERLLHPYLPYLPKSFIARLQKLPAPSEKVRRQSSESSEAQKSADGSPSEPASCYVRVVAIDRKAGLTDKDWQDAADEVLSDQPLLYGHVIIPDLLRCQLKLDVTGSVWLKTGKVNLVIPHKVSIFPIASSLSFEMTNDMLKLSFTHYIKQCARLSCPLVVFQGLYLKFVTPQGKTVEVQLTFYEENDQINAKAVTLLSEANIDSVLLTIERDMKADKLGVVNKMLTYSQVSDIDPKPIVNSFKDLGGVGHLVQKAITFLHASLGARPLGRHTFQSQSGLHHGVLLVTGHKGSGKTSLVRSVCAIMSCLPILAHVNIVDCKTMKGMQIGSLTKSLEAIFDEAAWRGPAILALDNLDVIMPAPSGPEAEMSAEVIYAAKISQILQGLIKFEIDNNSHVVIFATSRSRSSLHPSFTASQGVHYIQHTLDIAAPDRWAREEILHCIILNHGGLASETVDTLDLGELAARTEGYVAGDLESLINVAIHSKYVKDLDALEDKITLNFEDFNEALDTFKPVSTRNVQLHKPSGLGWSDVGGLTSVKTALIETLKWPTKYPVLFSSCPLRLRSGIMLYGAPGTGKTMLAGVVAKECGLNFISIKGPELLSKYIGASEQAVRDLFLRAQSVKPCILFFDEFDSIAPKRGHDSTGVTDRVVNQLLTQLDGVEGLQGVYVLAATSRPDLIDPALLRPGRLDKCIHCDMPDKDDRQTILMALSKQMTLASDVDLGEIADICEYFTGADLKALLYNAQLKALHEQIDVIPNLSDSVVRIKGDNTQCFAMRRPSVMGDDSIINKLCLSASKSGSFSSSLDESVTENSDVLPSPFSPKLHRPESSDNISPRSRSHSQKRFVYESPTTETSQKRVTNSHEGGKRALHAAEGDGVNNQVGGGDGVGQIGVDDAVLSELMNSMVDKLDVQSARDFPETQTMKFRDARHRRVNKHSDVEVHKQSDVEVNKQPDVEAKKQQDVDVNKQSDVEVNKQPDVEAKKQQDVEAKKLSEPDVEMIARHLRKAGDRKRPVTFNHKERAEMALGRIQFENCNRFQGSSTSEGKHQTLAMSVSDYDEDRLKAGTTNSPSEVEEPAAANRQTGFQMNLQVGFKGVKSQLVPEKPASGLRSPSVDNPVTVFRSLEHGLSSLSSEDEAKYLAMVKEIQRRDESLFQAANDKRRTSLQLSTSSSVLMQVTQRHLLEAIKSMRPSVSPQEREKYRTIYQSFVSSRTGQFDKPEVPKAEQRATLA</sequence>
<dbReference type="InterPro" id="IPR050168">
    <property type="entry name" value="AAA_ATPase_domain"/>
</dbReference>
<feature type="compositionally biased region" description="Polar residues" evidence="14">
    <location>
        <begin position="183"/>
        <end position="221"/>
    </location>
</feature>
<feature type="region of interest" description="Disordered" evidence="14">
    <location>
        <begin position="414"/>
        <end position="438"/>
    </location>
</feature>
<dbReference type="InterPro" id="IPR029067">
    <property type="entry name" value="CDC48_domain_2-like_sf"/>
</dbReference>
<feature type="compositionally biased region" description="Basic and acidic residues" evidence="14">
    <location>
        <begin position="1603"/>
        <end position="1619"/>
    </location>
</feature>
<dbReference type="InterPro" id="IPR003960">
    <property type="entry name" value="ATPase_AAA_CS"/>
</dbReference>
<dbReference type="SUPFAM" id="SSF54585">
    <property type="entry name" value="Cdc48 domain 2-like"/>
    <property type="match status" value="1"/>
</dbReference>
<dbReference type="InterPro" id="IPR027417">
    <property type="entry name" value="P-loop_NTPase"/>
</dbReference>
<dbReference type="GO" id="GO:0005829">
    <property type="term" value="C:cytosol"/>
    <property type="evidence" value="ECO:0007669"/>
    <property type="project" value="TreeGrafter"/>
</dbReference>
<dbReference type="Pfam" id="PF17862">
    <property type="entry name" value="AAA_lid_3"/>
    <property type="match status" value="1"/>
</dbReference>
<dbReference type="InterPro" id="IPR015342">
    <property type="entry name" value="PEX1-N_C-lobe"/>
</dbReference>
<comment type="catalytic activity">
    <reaction evidence="13">
        <text>ATP + H2O = ADP + phosphate + H(+)</text>
        <dbReference type="Rhea" id="RHEA:13065"/>
        <dbReference type="ChEBI" id="CHEBI:15377"/>
        <dbReference type="ChEBI" id="CHEBI:15378"/>
        <dbReference type="ChEBI" id="CHEBI:30616"/>
        <dbReference type="ChEBI" id="CHEBI:43474"/>
        <dbReference type="ChEBI" id="CHEBI:456216"/>
    </reaction>
    <physiologicalReaction direction="left-to-right" evidence="13">
        <dbReference type="Rhea" id="RHEA:13066"/>
    </physiologicalReaction>
</comment>
<dbReference type="PANTHER" id="PTHR23077">
    <property type="entry name" value="AAA-FAMILY ATPASE"/>
    <property type="match status" value="1"/>
</dbReference>
<feature type="region of interest" description="Disordered" evidence="14">
    <location>
        <begin position="1600"/>
        <end position="1619"/>
    </location>
</feature>
<evidence type="ECO:0000256" key="4">
    <source>
        <dbReference type="ARBA" id="ARBA00022593"/>
    </source>
</evidence>
<evidence type="ECO:0000256" key="12">
    <source>
        <dbReference type="ARBA" id="ARBA00034532"/>
    </source>
</evidence>
<comment type="caution">
    <text evidence="16">The sequence shown here is derived from an EMBL/GenBank/DDBJ whole genome shotgun (WGS) entry which is preliminary data.</text>
</comment>
<dbReference type="InterPro" id="IPR003959">
    <property type="entry name" value="ATPase_AAA_core"/>
</dbReference>
<feature type="compositionally biased region" description="Polar residues" evidence="14">
    <location>
        <begin position="257"/>
        <end position="267"/>
    </location>
</feature>
<dbReference type="FunFam" id="1.10.8.60:FF:000105">
    <property type="entry name" value="PeRoXisome assembly factor"/>
    <property type="match status" value="1"/>
</dbReference>
<keyword evidence="7" id="KW-0378">Hydrolase</keyword>
<proteinExistence type="inferred from homology"/>
<keyword evidence="17" id="KW-1185">Reference proteome</keyword>
<dbReference type="InterPro" id="IPR041569">
    <property type="entry name" value="AAA_lid_3"/>
</dbReference>
<protein>
    <recommendedName>
        <fullName evidence="12">Peroxisomal ATPase PEX1</fullName>
    </recommendedName>
    <alternativeName>
        <fullName evidence="11">Peroxin-1</fullName>
    </alternativeName>
</protein>
<dbReference type="GO" id="GO:0016558">
    <property type="term" value="P:protein import into peroxisome matrix"/>
    <property type="evidence" value="ECO:0007669"/>
    <property type="project" value="TreeGrafter"/>
</dbReference>
<dbReference type="Gene3D" id="3.10.330.10">
    <property type="match status" value="1"/>
</dbReference>
<evidence type="ECO:0000256" key="7">
    <source>
        <dbReference type="ARBA" id="ARBA00022801"/>
    </source>
</evidence>
<feature type="domain" description="AAA+ ATPase" evidence="15">
    <location>
        <begin position="951"/>
        <end position="1087"/>
    </location>
</feature>
<evidence type="ECO:0000256" key="3">
    <source>
        <dbReference type="ARBA" id="ARBA00022448"/>
    </source>
</evidence>
<dbReference type="GO" id="GO:0005524">
    <property type="term" value="F:ATP binding"/>
    <property type="evidence" value="ECO:0007669"/>
    <property type="project" value="UniProtKB-KW"/>
</dbReference>
<dbReference type="SMART" id="SM00382">
    <property type="entry name" value="AAA"/>
    <property type="match status" value="2"/>
</dbReference>
<dbReference type="PROSITE" id="PS00674">
    <property type="entry name" value="AAA"/>
    <property type="match status" value="1"/>
</dbReference>
<dbReference type="Gene3D" id="1.10.8.60">
    <property type="match status" value="2"/>
</dbReference>
<evidence type="ECO:0000259" key="15">
    <source>
        <dbReference type="SMART" id="SM00382"/>
    </source>
</evidence>
<dbReference type="GO" id="GO:0016887">
    <property type="term" value="F:ATP hydrolysis activity"/>
    <property type="evidence" value="ECO:0007669"/>
    <property type="project" value="InterPro"/>
</dbReference>
<keyword evidence="3" id="KW-0813">Transport</keyword>
<evidence type="ECO:0000256" key="13">
    <source>
        <dbReference type="ARBA" id="ARBA00048778"/>
    </source>
</evidence>
<evidence type="ECO:0000256" key="1">
    <source>
        <dbReference type="ARBA" id="ARBA00004370"/>
    </source>
</evidence>
<reference evidence="16 17" key="1">
    <citation type="submission" date="2024-04" db="EMBL/GenBank/DDBJ databases">
        <authorList>
            <consortium name="Genoscope - CEA"/>
            <person name="William W."/>
        </authorList>
    </citation>
    <scope>NUCLEOTIDE SEQUENCE [LARGE SCALE GENOMIC DNA]</scope>
</reference>
<keyword evidence="4" id="KW-0962">Peroxisome biogenesis</keyword>
<dbReference type="Pfam" id="PF00004">
    <property type="entry name" value="AAA"/>
    <property type="match status" value="2"/>
</dbReference>
<feature type="region of interest" description="Disordered" evidence="14">
    <location>
        <begin position="183"/>
        <end position="267"/>
    </location>
</feature>
<comment type="similarity">
    <text evidence="2">Belongs to the AAA ATPase family.</text>
</comment>
<keyword evidence="6" id="KW-0547">Nucleotide-binding</keyword>
<feature type="compositionally biased region" description="Low complexity" evidence="14">
    <location>
        <begin position="422"/>
        <end position="431"/>
    </location>
</feature>